<comment type="caution">
    <text evidence="2">The sequence shown here is derived from an EMBL/GenBank/DDBJ whole genome shotgun (WGS) entry which is preliminary data.</text>
</comment>
<gene>
    <name evidence="2" type="ORF">RBI02_03220</name>
</gene>
<proteinExistence type="predicted"/>
<organism evidence="2 3">
    <name type="scientific">Thermococcus waiotapuensis</name>
    <dbReference type="NCBI Taxonomy" id="90909"/>
    <lineage>
        <taxon>Archaea</taxon>
        <taxon>Methanobacteriati</taxon>
        <taxon>Methanobacteriota</taxon>
        <taxon>Thermococci</taxon>
        <taxon>Thermococcales</taxon>
        <taxon>Thermococcaceae</taxon>
        <taxon>Thermococcus</taxon>
    </lineage>
</organism>
<accession>A0AAE4NUH5</accession>
<dbReference type="InterPro" id="IPR024464">
    <property type="entry name" value="DUF2391"/>
</dbReference>
<feature type="transmembrane region" description="Helical" evidence="1">
    <location>
        <begin position="155"/>
        <end position="176"/>
    </location>
</feature>
<evidence type="ECO:0000313" key="2">
    <source>
        <dbReference type="EMBL" id="MDV3103557.1"/>
    </source>
</evidence>
<name>A0AAE4NUH5_9EURY</name>
<feature type="transmembrane region" description="Helical" evidence="1">
    <location>
        <begin position="124"/>
        <end position="143"/>
    </location>
</feature>
<dbReference type="EMBL" id="JAVDZE010000001">
    <property type="protein sequence ID" value="MDV3103557.1"/>
    <property type="molecule type" value="Genomic_DNA"/>
</dbReference>
<dbReference type="AlphaFoldDB" id="A0AAE4NUH5"/>
<keyword evidence="1" id="KW-0472">Membrane</keyword>
<keyword evidence="3" id="KW-1185">Reference proteome</keyword>
<keyword evidence="1" id="KW-1133">Transmembrane helix</keyword>
<protein>
    <submittedName>
        <fullName evidence="2">DUF2391 family protein</fullName>
    </submittedName>
</protein>
<sequence>MVSESNAEGMMSPEPELKSVDLKEINENLDSIRRQLDELQKEQELEKTPDKLGWDDIAQELVGAITFALPFIFTSELWDVAKDISIERSFAIFLLTLGVAYIFIAKSRIGNLKHEDLFHVPKRLITVSLISYTISAGLIYLYGINDVANFSTLQYINATVIVSTFAVMGAIAVDMVT</sequence>
<reference evidence="2 3" key="1">
    <citation type="submission" date="2023-08" db="EMBL/GenBank/DDBJ databases">
        <title>Draft genome sequence of Thermococcus waiotapuensis WT1T, a thermophilic sulphur-dependent archaeon from order Thermococcales.</title>
        <authorList>
            <person name="Manners S.H."/>
            <person name="Carere C.R."/>
            <person name="Dhami M.K."/>
            <person name="Dobson R.C.J."/>
            <person name="Stott M.B."/>
        </authorList>
    </citation>
    <scope>NUCLEOTIDE SEQUENCE [LARGE SCALE GENOMIC DNA]</scope>
    <source>
        <strain evidence="2 3">WT1</strain>
    </source>
</reference>
<dbReference type="Proteomes" id="UP001245683">
    <property type="component" value="Unassembled WGS sequence"/>
</dbReference>
<keyword evidence="1" id="KW-0812">Transmembrane</keyword>
<dbReference type="Pfam" id="PF09622">
    <property type="entry name" value="DUF2391"/>
    <property type="match status" value="1"/>
</dbReference>
<feature type="transmembrane region" description="Helical" evidence="1">
    <location>
        <begin position="84"/>
        <end position="104"/>
    </location>
</feature>
<evidence type="ECO:0000313" key="3">
    <source>
        <dbReference type="Proteomes" id="UP001245683"/>
    </source>
</evidence>
<evidence type="ECO:0000256" key="1">
    <source>
        <dbReference type="SAM" id="Phobius"/>
    </source>
</evidence>
<dbReference type="RefSeq" id="WP_315340389.1">
    <property type="nucleotide sequence ID" value="NZ_JAVDZE010000001.1"/>
</dbReference>